<evidence type="ECO:0000256" key="1">
    <source>
        <dbReference type="SAM" id="MobiDB-lite"/>
    </source>
</evidence>
<keyword evidence="3" id="KW-1185">Reference proteome</keyword>
<proteinExistence type="predicted"/>
<dbReference type="AlphaFoldDB" id="C7YN64"/>
<accession>C7YN64</accession>
<dbReference type="VEuPathDB" id="FungiDB:NECHADRAFT_78120"/>
<evidence type="ECO:0000313" key="3">
    <source>
        <dbReference type="Proteomes" id="UP000005206"/>
    </source>
</evidence>
<dbReference type="InParanoid" id="C7YN64"/>
<dbReference type="RefSeq" id="XP_003052783.1">
    <property type="nucleotide sequence ID" value="XM_003052737.1"/>
</dbReference>
<gene>
    <name evidence="2" type="ORF">NECHADRAFT_78120</name>
</gene>
<dbReference type="Proteomes" id="UP000005206">
    <property type="component" value="Chromosome 3"/>
</dbReference>
<name>C7YN64_FUSV7</name>
<dbReference type="OMA" id="MEFEERD"/>
<protein>
    <submittedName>
        <fullName evidence="2">Uncharacterized protein</fullName>
    </submittedName>
</protein>
<reference evidence="2 3" key="1">
    <citation type="journal article" date="2009" name="PLoS Genet.">
        <title>The genome of Nectria haematococca: contribution of supernumerary chromosomes to gene expansion.</title>
        <authorList>
            <person name="Coleman J.J."/>
            <person name="Rounsley S.D."/>
            <person name="Rodriguez-Carres M."/>
            <person name="Kuo A."/>
            <person name="Wasmann C.C."/>
            <person name="Grimwood J."/>
            <person name="Schmutz J."/>
            <person name="Taga M."/>
            <person name="White G.J."/>
            <person name="Zhou S."/>
            <person name="Schwartz D.C."/>
            <person name="Freitag M."/>
            <person name="Ma L.J."/>
            <person name="Danchin E.G."/>
            <person name="Henrissat B."/>
            <person name="Coutinho P.M."/>
            <person name="Nelson D.R."/>
            <person name="Straney D."/>
            <person name="Napoli C.A."/>
            <person name="Barker B.M."/>
            <person name="Gribskov M."/>
            <person name="Rep M."/>
            <person name="Kroken S."/>
            <person name="Molnar I."/>
            <person name="Rensing C."/>
            <person name="Kennell J.C."/>
            <person name="Zamora J."/>
            <person name="Farman M.L."/>
            <person name="Selker E.U."/>
            <person name="Salamov A."/>
            <person name="Shapiro H."/>
            <person name="Pangilinan J."/>
            <person name="Lindquist E."/>
            <person name="Lamers C."/>
            <person name="Grigoriev I.V."/>
            <person name="Geiser D.M."/>
            <person name="Covert S.F."/>
            <person name="Temporini E."/>
            <person name="Vanetten H.D."/>
        </authorList>
    </citation>
    <scope>NUCLEOTIDE SEQUENCE [LARGE SCALE GENOMIC DNA]</scope>
    <source>
        <strain evidence="3">ATCC MYA-4622 / CBS 123669 / FGSC 9596 / NRRL 45880 / 77-13-4</strain>
    </source>
</reference>
<evidence type="ECO:0000313" key="2">
    <source>
        <dbReference type="EMBL" id="EEU47070.1"/>
    </source>
</evidence>
<dbReference type="EMBL" id="GG698897">
    <property type="protein sequence ID" value="EEU47070.1"/>
    <property type="molecule type" value="Genomic_DNA"/>
</dbReference>
<dbReference type="eggNOG" id="ENOG502R0SJ">
    <property type="taxonomic scope" value="Eukaryota"/>
</dbReference>
<organism evidence="2 3">
    <name type="scientific">Fusarium vanettenii (strain ATCC MYA-4622 / CBS 123669 / FGSC 9596 / NRRL 45880 / 77-13-4)</name>
    <name type="common">Fusarium solani subsp. pisi</name>
    <dbReference type="NCBI Taxonomy" id="660122"/>
    <lineage>
        <taxon>Eukaryota</taxon>
        <taxon>Fungi</taxon>
        <taxon>Dikarya</taxon>
        <taxon>Ascomycota</taxon>
        <taxon>Pezizomycotina</taxon>
        <taxon>Sordariomycetes</taxon>
        <taxon>Hypocreomycetidae</taxon>
        <taxon>Hypocreales</taxon>
        <taxon>Nectriaceae</taxon>
        <taxon>Fusarium</taxon>
        <taxon>Fusarium solani species complex</taxon>
        <taxon>Fusarium vanettenii</taxon>
    </lineage>
</organism>
<feature type="region of interest" description="Disordered" evidence="1">
    <location>
        <begin position="17"/>
        <end position="69"/>
    </location>
</feature>
<dbReference type="GeneID" id="9671315"/>
<dbReference type="HOGENOM" id="CLU_850059_0_0_1"/>
<feature type="compositionally biased region" description="Acidic residues" evidence="1">
    <location>
        <begin position="41"/>
        <end position="67"/>
    </location>
</feature>
<dbReference type="KEGG" id="nhe:NECHADRAFT_78120"/>
<dbReference type="OrthoDB" id="5083086at2759"/>
<sequence length="353" mass="40136">MSQVNFLFEYPSVGRDVVSQSAPGVNGPTYGPDPEVHPYEDDSGSDSEDYESEADDEEEEEKPEEPELDWHPHAINFLAQIPPDDAAWSSYLPRNGAVNSLCHRLRIPFLFPGIRGNMDWERFFAECKWHLARACNNPPLASLFTLVFIAACHIAAADGLPRAICLNGMRECVRQCGIWEYELTDPMIDRLREGAVKGIWILNEYTRTVGVRAHEIPLFTSDCLQLFLRCTPACITYVKGRIPFTYRPTTPLHSECLETPSMVYSMLGGPKSKFQYQEICQILQPEGVPLPLYKDICMADVMEYDEDESDEEDMDDYDGLVCDFKYQYACSWPHPMGLFRKDSSKGFKPPLSL</sequence>